<accession>A0A391NNV4</accession>
<sequence length="78" mass="8606">MERQKMLLTTLATPSPQYLTCPSTSSAMDIGDGRVFVLGPDQHQGYSCYIYSVVSETDGGQPRLVAQPLDCPIPRRME</sequence>
<reference evidence="1 2" key="1">
    <citation type="journal article" date="2018" name="PLoS ONE">
        <title>The draft genome of Kipferlia bialata reveals reductive genome evolution in fornicate parasites.</title>
        <authorList>
            <person name="Tanifuji G."/>
            <person name="Takabayashi S."/>
            <person name="Kume K."/>
            <person name="Takagi M."/>
            <person name="Nakayama T."/>
            <person name="Kamikawa R."/>
            <person name="Inagaki Y."/>
            <person name="Hashimoto T."/>
        </authorList>
    </citation>
    <scope>NUCLEOTIDE SEQUENCE [LARGE SCALE GENOMIC DNA]</scope>
    <source>
        <strain evidence="1">NY0173</strain>
    </source>
</reference>
<dbReference type="EMBL" id="BDIP01003174">
    <property type="protein sequence ID" value="GCA63344.1"/>
    <property type="molecule type" value="Genomic_DNA"/>
</dbReference>
<gene>
    <name evidence="1" type="ORF">KIPB_009384</name>
</gene>
<proteinExistence type="predicted"/>
<keyword evidence="2" id="KW-1185">Reference proteome</keyword>
<evidence type="ECO:0000313" key="1">
    <source>
        <dbReference type="EMBL" id="GCA63344.1"/>
    </source>
</evidence>
<name>A0A391NNV4_9EUKA</name>
<organism evidence="1 2">
    <name type="scientific">Kipferlia bialata</name>
    <dbReference type="NCBI Taxonomy" id="797122"/>
    <lineage>
        <taxon>Eukaryota</taxon>
        <taxon>Metamonada</taxon>
        <taxon>Carpediemonas-like organisms</taxon>
        <taxon>Kipferlia</taxon>
    </lineage>
</organism>
<feature type="non-terminal residue" evidence="1">
    <location>
        <position position="78"/>
    </location>
</feature>
<dbReference type="AlphaFoldDB" id="A0A391NNV4"/>
<evidence type="ECO:0000313" key="2">
    <source>
        <dbReference type="Proteomes" id="UP000265618"/>
    </source>
</evidence>
<dbReference type="Proteomes" id="UP000265618">
    <property type="component" value="Unassembled WGS sequence"/>
</dbReference>
<protein>
    <submittedName>
        <fullName evidence="1">Uncharacterized protein</fullName>
    </submittedName>
</protein>
<comment type="caution">
    <text evidence="1">The sequence shown here is derived from an EMBL/GenBank/DDBJ whole genome shotgun (WGS) entry which is preliminary data.</text>
</comment>